<keyword evidence="3" id="KW-1185">Reference proteome</keyword>
<evidence type="ECO:0000313" key="3">
    <source>
        <dbReference type="Proteomes" id="UP000036681"/>
    </source>
</evidence>
<dbReference type="Pfam" id="PF01479">
    <property type="entry name" value="S4"/>
    <property type="match status" value="1"/>
</dbReference>
<dbReference type="GO" id="GO:0005739">
    <property type="term" value="C:mitochondrion"/>
    <property type="evidence" value="ECO:0007669"/>
    <property type="project" value="TreeGrafter"/>
</dbReference>
<name>A0A9J2P0B5_ASCLU</name>
<dbReference type="GO" id="GO:1903108">
    <property type="term" value="P:regulation of mitochondrial transcription"/>
    <property type="evidence" value="ECO:0007669"/>
    <property type="project" value="TreeGrafter"/>
</dbReference>
<dbReference type="PROSITE" id="PS50889">
    <property type="entry name" value="S4"/>
    <property type="match status" value="1"/>
</dbReference>
<evidence type="ECO:0000313" key="4">
    <source>
        <dbReference type="WBParaSite" id="ALUE_0000324001-mRNA-1"/>
    </source>
</evidence>
<proteinExistence type="predicted"/>
<reference evidence="4" key="1">
    <citation type="submission" date="2023-03" db="UniProtKB">
        <authorList>
            <consortium name="WormBaseParasite"/>
        </authorList>
    </citation>
    <scope>IDENTIFICATION</scope>
</reference>
<dbReference type="WBParaSite" id="ALUE_0000324001-mRNA-1">
    <property type="protein sequence ID" value="ALUE_0000324001-mRNA-1"/>
    <property type="gene ID" value="ALUE_0000324001"/>
</dbReference>
<sequence length="172" mass="18981">MRLLLSTSAWMQANVPKMLPMAKQGCIAPPHCASASAYPLARCYSSRRGGDSEASTADDGLPKDYKLKTLKTGSRRLDTVINRAIGKSSSQVEKLVLSGKVLVNESAVTKKAYNVQKADVIDVWNGPFEENAELAVVDRIEVMDYALTTIGYDIHVKTWKKFLVSNWKQSTQ</sequence>
<dbReference type="GO" id="GO:0003723">
    <property type="term" value="F:RNA binding"/>
    <property type="evidence" value="ECO:0007669"/>
    <property type="project" value="UniProtKB-KW"/>
</dbReference>
<dbReference type="Gene3D" id="3.10.290.10">
    <property type="entry name" value="RNA-binding S4 domain"/>
    <property type="match status" value="1"/>
</dbReference>
<organism evidence="3 4">
    <name type="scientific">Ascaris lumbricoides</name>
    <name type="common">Giant roundworm</name>
    <dbReference type="NCBI Taxonomy" id="6252"/>
    <lineage>
        <taxon>Eukaryota</taxon>
        <taxon>Metazoa</taxon>
        <taxon>Ecdysozoa</taxon>
        <taxon>Nematoda</taxon>
        <taxon>Chromadorea</taxon>
        <taxon>Rhabditida</taxon>
        <taxon>Spirurina</taxon>
        <taxon>Ascaridomorpha</taxon>
        <taxon>Ascaridoidea</taxon>
        <taxon>Ascarididae</taxon>
        <taxon>Ascaris</taxon>
    </lineage>
</organism>
<feature type="domain" description="RNA-binding S4" evidence="2">
    <location>
        <begin position="75"/>
        <end position="135"/>
    </location>
</feature>
<keyword evidence="1" id="KW-0694">RNA-binding</keyword>
<evidence type="ECO:0000256" key="1">
    <source>
        <dbReference type="PROSITE-ProRule" id="PRU00182"/>
    </source>
</evidence>
<dbReference type="PANTHER" id="PTHR13633:SF3">
    <property type="entry name" value="MITOCHONDRIAL TRANSCRIPTION RESCUE FACTOR 1"/>
    <property type="match status" value="1"/>
</dbReference>
<evidence type="ECO:0000259" key="2">
    <source>
        <dbReference type="SMART" id="SM00363"/>
    </source>
</evidence>
<dbReference type="PANTHER" id="PTHR13633">
    <property type="entry name" value="MITOCHONDRIAL TRANSCRIPTION RESCUE FACTOR 1"/>
    <property type="match status" value="1"/>
</dbReference>
<dbReference type="CDD" id="cd00165">
    <property type="entry name" value="S4"/>
    <property type="match status" value="1"/>
</dbReference>
<dbReference type="SUPFAM" id="SSF55174">
    <property type="entry name" value="Alpha-L RNA-binding motif"/>
    <property type="match status" value="1"/>
</dbReference>
<protein>
    <submittedName>
        <fullName evidence="4">RNA-binding S4 domain-containing protein</fullName>
    </submittedName>
</protein>
<accession>A0A9J2P0B5</accession>
<dbReference type="InterPro" id="IPR036986">
    <property type="entry name" value="S4_RNA-bd_sf"/>
</dbReference>
<dbReference type="Proteomes" id="UP000036681">
    <property type="component" value="Unplaced"/>
</dbReference>
<dbReference type="SMART" id="SM00363">
    <property type="entry name" value="S4"/>
    <property type="match status" value="1"/>
</dbReference>
<dbReference type="AlphaFoldDB" id="A0A9J2P0B5"/>
<dbReference type="InterPro" id="IPR002942">
    <property type="entry name" value="S4_RNA-bd"/>
</dbReference>